<comment type="subcellular location">
    <subcellularLocation>
        <location evidence="1">Membrane</location>
    </subcellularLocation>
</comment>
<dbReference type="KEGG" id="loc:102695595"/>
<evidence type="ECO:0000256" key="1">
    <source>
        <dbReference type="ARBA" id="ARBA00004370"/>
    </source>
</evidence>
<evidence type="ECO:0000313" key="7">
    <source>
        <dbReference type="Ensembl" id="ENSLOCP00000020054.1"/>
    </source>
</evidence>
<evidence type="ECO:0000256" key="2">
    <source>
        <dbReference type="ARBA" id="ARBA00009923"/>
    </source>
</evidence>
<dbReference type="AlphaFoldDB" id="W5NHE5"/>
<protein>
    <submittedName>
        <fullName evidence="7">GLI pathogenesis related 1</fullName>
    </submittedName>
</protein>
<feature type="signal peptide" evidence="5">
    <location>
        <begin position="1"/>
        <end position="21"/>
    </location>
</feature>
<sequence>MAKLSFNLLLFTIMMDSTVYLQSLREKPLPDINNQDFIKECVEAHNQFRSQVNPPASGMMYMTWDEALAKTARAWARTCNFNHNIYLKQPGKVHPTFTPVGENIWVGAPSSIFTVSKAVKAWYDEVKDYEYNDNVCRKACGHYTQVVWEKSYKVGCAVQVCPSGITDFFTSIPNPTIFVCNYGDAGNLIGVHPYTRGVSCSRCGSDTCVNHLCRNQAREQLKSYKDWYPDWDTDATSSASSNYFCITVLISRSVSLALIFAGVYGFQQLYPNMFAYE</sequence>
<dbReference type="InterPro" id="IPR018244">
    <property type="entry name" value="Allrgn_V5/Tpx1_CS"/>
</dbReference>
<evidence type="ECO:0000259" key="6">
    <source>
        <dbReference type="SMART" id="SM00198"/>
    </source>
</evidence>
<dbReference type="PANTHER" id="PTHR10334">
    <property type="entry name" value="CYSTEINE-RICH SECRETORY PROTEIN-RELATED"/>
    <property type="match status" value="1"/>
</dbReference>
<comment type="similarity">
    <text evidence="2">Belongs to the CRISP family.</text>
</comment>
<dbReference type="Pfam" id="PF00188">
    <property type="entry name" value="CAP"/>
    <property type="match status" value="1"/>
</dbReference>
<dbReference type="Proteomes" id="UP000018468">
    <property type="component" value="Linkage group LG8"/>
</dbReference>
<dbReference type="PROSITE" id="PS01009">
    <property type="entry name" value="CRISP_1"/>
    <property type="match status" value="1"/>
</dbReference>
<dbReference type="STRING" id="7918.ENSLOCP00000020054"/>
<dbReference type="eggNOG" id="KOG3017">
    <property type="taxonomic scope" value="Eukaryota"/>
</dbReference>
<dbReference type="OMA" id="NEIQYYD"/>
<dbReference type="GO" id="GO:0016020">
    <property type="term" value="C:membrane"/>
    <property type="evidence" value="ECO:0007669"/>
    <property type="project" value="UniProtKB-SubCell"/>
</dbReference>
<reference evidence="7" key="3">
    <citation type="submission" date="2025-09" db="UniProtKB">
        <authorList>
            <consortium name="Ensembl"/>
        </authorList>
    </citation>
    <scope>IDENTIFICATION</scope>
</reference>
<accession>W5NHE5</accession>
<evidence type="ECO:0000313" key="8">
    <source>
        <dbReference type="Proteomes" id="UP000018468"/>
    </source>
</evidence>
<dbReference type="CDD" id="cd05385">
    <property type="entry name" value="CAP_GLIPR1-like"/>
    <property type="match status" value="1"/>
</dbReference>
<evidence type="ECO:0000256" key="5">
    <source>
        <dbReference type="SAM" id="SignalP"/>
    </source>
</evidence>
<dbReference type="SMART" id="SM00198">
    <property type="entry name" value="SCP"/>
    <property type="match status" value="1"/>
</dbReference>
<dbReference type="GO" id="GO:0005615">
    <property type="term" value="C:extracellular space"/>
    <property type="evidence" value="ECO:0000318"/>
    <property type="project" value="GO_Central"/>
</dbReference>
<dbReference type="Gene3D" id="3.40.33.10">
    <property type="entry name" value="CAP"/>
    <property type="match status" value="1"/>
</dbReference>
<dbReference type="GeneTree" id="ENSGT00940000165853"/>
<dbReference type="PRINTS" id="PR00837">
    <property type="entry name" value="V5TPXLIKE"/>
</dbReference>
<proteinExistence type="inferred from homology"/>
<dbReference type="InterPro" id="IPR035940">
    <property type="entry name" value="CAP_sf"/>
</dbReference>
<dbReference type="Bgee" id="ENSLOCG00000016261">
    <property type="expression patterns" value="Expressed in bone element and 13 other cell types or tissues"/>
</dbReference>
<dbReference type="Ensembl" id="ENSLOCT00000020087.1">
    <property type="protein sequence ID" value="ENSLOCP00000020054.1"/>
    <property type="gene ID" value="ENSLOCG00000016261.1"/>
</dbReference>
<dbReference type="FunFam" id="3.40.33.10:FF:000008">
    <property type="entry name" value="GLI pathogenesis-related 1 (Glioma)"/>
    <property type="match status" value="1"/>
</dbReference>
<reference evidence="8" key="1">
    <citation type="submission" date="2011-12" db="EMBL/GenBank/DDBJ databases">
        <title>The Draft Genome of Lepisosteus oculatus.</title>
        <authorList>
            <consortium name="The Broad Institute Genome Assembly &amp; Analysis Group"/>
            <consortium name="Computational R&amp;D Group"/>
            <consortium name="and Sequencing Platform"/>
            <person name="Di Palma F."/>
            <person name="Alfoldi J."/>
            <person name="Johnson J."/>
            <person name="Berlin A."/>
            <person name="Gnerre S."/>
            <person name="Jaffe D."/>
            <person name="MacCallum I."/>
            <person name="Young S."/>
            <person name="Walker B.J."/>
            <person name="Lander E.S."/>
            <person name="Lindblad-Toh K."/>
        </authorList>
    </citation>
    <scope>NUCLEOTIDE SEQUENCE [LARGE SCALE GENOMIC DNA]</scope>
</reference>
<dbReference type="InterPro" id="IPR002413">
    <property type="entry name" value="V5_allergen-like"/>
</dbReference>
<feature type="chain" id="PRO_5004869327" evidence="5">
    <location>
        <begin position="22"/>
        <end position="277"/>
    </location>
</feature>
<dbReference type="EMBL" id="AHAT01008793">
    <property type="status" value="NOT_ANNOTATED_CDS"/>
    <property type="molecule type" value="Genomic_DNA"/>
</dbReference>
<dbReference type="InterPro" id="IPR014044">
    <property type="entry name" value="CAP_dom"/>
</dbReference>
<evidence type="ECO:0000256" key="4">
    <source>
        <dbReference type="ARBA" id="ARBA00023136"/>
    </source>
</evidence>
<dbReference type="InterPro" id="IPR034121">
    <property type="entry name" value="SCP_GLIPR-1-like"/>
</dbReference>
<dbReference type="OrthoDB" id="43654at2759"/>
<dbReference type="InterPro" id="IPR001283">
    <property type="entry name" value="CRISP-related"/>
</dbReference>
<reference evidence="7" key="2">
    <citation type="submission" date="2025-08" db="UniProtKB">
        <authorList>
            <consortium name="Ensembl"/>
        </authorList>
    </citation>
    <scope>IDENTIFICATION</scope>
</reference>
<keyword evidence="8" id="KW-1185">Reference proteome</keyword>
<evidence type="ECO:0000256" key="3">
    <source>
        <dbReference type="ARBA" id="ARBA00022729"/>
    </source>
</evidence>
<name>W5NHE5_LEPOC</name>
<keyword evidence="3 5" id="KW-0732">Signal</keyword>
<dbReference type="InParanoid" id="W5NHE5"/>
<dbReference type="PRINTS" id="PR00838">
    <property type="entry name" value="V5ALLERGEN"/>
</dbReference>
<dbReference type="CTD" id="108179203"/>
<dbReference type="SUPFAM" id="SSF55797">
    <property type="entry name" value="PR-1-like"/>
    <property type="match status" value="1"/>
</dbReference>
<dbReference type="GeneID" id="102695595"/>
<dbReference type="HOGENOM" id="CLU_035730_2_0_1"/>
<feature type="domain" description="SCP" evidence="6">
    <location>
        <begin position="36"/>
        <end position="190"/>
    </location>
</feature>
<keyword evidence="4" id="KW-0472">Membrane</keyword>
<organism evidence="7 8">
    <name type="scientific">Lepisosteus oculatus</name>
    <name type="common">Spotted gar</name>
    <dbReference type="NCBI Taxonomy" id="7918"/>
    <lineage>
        <taxon>Eukaryota</taxon>
        <taxon>Metazoa</taxon>
        <taxon>Chordata</taxon>
        <taxon>Craniata</taxon>
        <taxon>Vertebrata</taxon>
        <taxon>Euteleostomi</taxon>
        <taxon>Actinopterygii</taxon>
        <taxon>Neopterygii</taxon>
        <taxon>Holostei</taxon>
        <taxon>Semionotiformes</taxon>
        <taxon>Lepisosteidae</taxon>
        <taxon>Lepisosteus</taxon>
    </lineage>
</organism>